<dbReference type="FunFam" id="1.20.150.20:FF:000004">
    <property type="entry name" value="ATP synthase subunit alpha, mitochondrial"/>
    <property type="match status" value="1"/>
</dbReference>
<sequence>MRLIPNQSPHKEPVNMETKSLKDVFDKVFTEIHQVRESVTPTLTPKEVGRILTVSTGIANVSGLPTVGFDELIKFPGDLFGIAFNVDEKEIGTVLLGEYSHLHAGDQVERTRRVMDVAVGEELLGRVIDPLGRPLDNKGPIVSSKRLPIERPSPAIMDRAPVTVPLQTGVKVIDALIPIGRGQRELILGDRQTGKTAIAIDTILNQRNFNVLCVYCAIGQRASAVARAVANLRERGAMDYTIVVVTEGNDPSGLIYITPYAATSIAEYFMESGRDVLIVYDDLTNHARAYRELSLLLRRPPGREAYPGDIFYIHSRLLERSTHLLKEFGGGSLTALPIIETEAQNISAYIPTNLISITDGQIYLSPSLFELGVLPAVDVGKSVSRVGGKAQLAAYREVAGDLKLAYSQFEELETFTRFGAKLDENTRRLIEHGRRIRALLKQPHNSPVPVPDQIVILVALNAKLFDNVPLDKMVEAENSLRKALPDIPEDVRERFKGDKELSDKDRETILNIARKALEPYQPKPESESKPEAKTEENAESETQTEDKSESEAKTEEKVAKSETQTKGKPETETKTEEKPEFGTRTEEK</sequence>
<keyword evidence="16" id="KW-1185">Reference proteome</keyword>
<evidence type="ECO:0000259" key="12">
    <source>
        <dbReference type="Pfam" id="PF00006"/>
    </source>
</evidence>
<keyword evidence="5" id="KW-0375">Hydrogen ion transport</keyword>
<feature type="domain" description="ATPase F1/V1/A1 complex alpha/beta subunit nucleotide-binding" evidence="12">
    <location>
        <begin position="169"/>
        <end position="384"/>
    </location>
</feature>
<dbReference type="NCBIfam" id="TIGR00962">
    <property type="entry name" value="atpA"/>
    <property type="match status" value="1"/>
</dbReference>
<dbReference type="InterPro" id="IPR036121">
    <property type="entry name" value="ATPase_F1/V1/A1_a/bsu_N_sf"/>
</dbReference>
<evidence type="ECO:0000256" key="1">
    <source>
        <dbReference type="ARBA" id="ARBA00004370"/>
    </source>
</evidence>
<dbReference type="Gene3D" id="2.40.30.20">
    <property type="match status" value="1"/>
</dbReference>
<dbReference type="SUPFAM" id="SSF50615">
    <property type="entry name" value="N-terminal domain of alpha and beta subunits of F1 ATP synthase"/>
    <property type="match status" value="1"/>
</dbReference>
<accession>A0A0E3QWN2</accession>
<dbReference type="Pfam" id="PF00306">
    <property type="entry name" value="ATP-synt_ab_C"/>
    <property type="match status" value="1"/>
</dbReference>
<dbReference type="InterPro" id="IPR004100">
    <property type="entry name" value="ATPase_F1/V1/A1_a/bsu_N"/>
</dbReference>
<keyword evidence="6" id="KW-0067">ATP-binding</keyword>
<dbReference type="AlphaFoldDB" id="A0A0E3QWN2"/>
<dbReference type="InterPro" id="IPR000793">
    <property type="entry name" value="ATP_synth_asu_C"/>
</dbReference>
<organism evidence="15 16">
    <name type="scientific">Methanosarcina barkeri MS</name>
    <dbReference type="NCBI Taxonomy" id="1434108"/>
    <lineage>
        <taxon>Archaea</taxon>
        <taxon>Methanobacteriati</taxon>
        <taxon>Methanobacteriota</taxon>
        <taxon>Stenosarchaea group</taxon>
        <taxon>Methanomicrobia</taxon>
        <taxon>Methanosarcinales</taxon>
        <taxon>Methanosarcinaceae</taxon>
        <taxon>Methanosarcina</taxon>
    </lineage>
</organism>
<reference evidence="15 16" key="1">
    <citation type="submission" date="2014-07" db="EMBL/GenBank/DDBJ databases">
        <title>Methanogenic archaea and the global carbon cycle.</title>
        <authorList>
            <person name="Henriksen J.R."/>
            <person name="Luke J."/>
            <person name="Reinhart S."/>
            <person name="Benedict M.N."/>
            <person name="Youngblut N.D."/>
            <person name="Metcalf M.E."/>
            <person name="Whitaker R.J."/>
            <person name="Metcalf W.W."/>
        </authorList>
    </citation>
    <scope>NUCLEOTIDE SEQUENCE [LARGE SCALE GENOMIC DNA]</scope>
    <source>
        <strain evidence="15 16">MS</strain>
    </source>
</reference>
<comment type="similarity">
    <text evidence="2">Belongs to the ATPase alpha/beta chains family.</text>
</comment>
<evidence type="ECO:0000256" key="2">
    <source>
        <dbReference type="ARBA" id="ARBA00008936"/>
    </source>
</evidence>
<dbReference type="CDD" id="cd18113">
    <property type="entry name" value="ATP-synt_F1_alpha_C"/>
    <property type="match status" value="1"/>
</dbReference>
<dbReference type="HOGENOM" id="CLU_010091_2_1_2"/>
<protein>
    <submittedName>
        <fullName evidence="15">Sodium-transporting ATPase subunit A</fullName>
    </submittedName>
</protein>
<keyword evidence="8" id="KW-0472">Membrane</keyword>
<evidence type="ECO:0000256" key="6">
    <source>
        <dbReference type="ARBA" id="ARBA00022840"/>
    </source>
</evidence>
<dbReference type="InterPro" id="IPR023366">
    <property type="entry name" value="ATP_synth_asu-like_sf"/>
</dbReference>
<dbReference type="PATRIC" id="fig|1434108.4.peg.2716"/>
<name>A0A0E3QWN2_METBA</name>
<evidence type="ECO:0000256" key="8">
    <source>
        <dbReference type="ARBA" id="ARBA00023136"/>
    </source>
</evidence>
<dbReference type="NCBIfam" id="NF009884">
    <property type="entry name" value="PRK13343.1"/>
    <property type="match status" value="1"/>
</dbReference>
<dbReference type="GO" id="GO:0005524">
    <property type="term" value="F:ATP binding"/>
    <property type="evidence" value="ECO:0007669"/>
    <property type="project" value="UniProtKB-KW"/>
</dbReference>
<dbReference type="InterPro" id="IPR027417">
    <property type="entry name" value="P-loop_NTPase"/>
</dbReference>
<dbReference type="PROSITE" id="PS00152">
    <property type="entry name" value="ATPASE_ALPHA_BETA"/>
    <property type="match status" value="1"/>
</dbReference>
<dbReference type="GO" id="GO:0045259">
    <property type="term" value="C:proton-transporting ATP synthase complex"/>
    <property type="evidence" value="ECO:0007669"/>
    <property type="project" value="UniProtKB-KW"/>
</dbReference>
<evidence type="ECO:0000256" key="4">
    <source>
        <dbReference type="ARBA" id="ARBA00022741"/>
    </source>
</evidence>
<evidence type="ECO:0000256" key="9">
    <source>
        <dbReference type="ARBA" id="ARBA00023196"/>
    </source>
</evidence>
<dbReference type="InterPro" id="IPR017710">
    <property type="entry name" value="Alt_ATP_synth_F1_asu"/>
</dbReference>
<dbReference type="NCBIfam" id="TIGR03324">
    <property type="entry name" value="alt_F1F0_F1_al"/>
    <property type="match status" value="1"/>
</dbReference>
<feature type="compositionally biased region" description="Basic and acidic residues" evidence="11">
    <location>
        <begin position="524"/>
        <end position="536"/>
    </location>
</feature>
<feature type="domain" description="ATP synthase alpha subunit C-terminal" evidence="13">
    <location>
        <begin position="391"/>
        <end position="515"/>
    </location>
</feature>
<dbReference type="Gene3D" id="1.20.150.20">
    <property type="entry name" value="ATP synthase alpha/beta chain, C-terminal domain"/>
    <property type="match status" value="1"/>
</dbReference>
<evidence type="ECO:0000256" key="10">
    <source>
        <dbReference type="ARBA" id="ARBA00023310"/>
    </source>
</evidence>
<dbReference type="InterPro" id="IPR038376">
    <property type="entry name" value="ATP_synth_asu_C_sf"/>
</dbReference>
<evidence type="ECO:0000256" key="5">
    <source>
        <dbReference type="ARBA" id="ARBA00022781"/>
    </source>
</evidence>
<evidence type="ECO:0000256" key="7">
    <source>
        <dbReference type="ARBA" id="ARBA00023065"/>
    </source>
</evidence>
<feature type="region of interest" description="Disordered" evidence="11">
    <location>
        <begin position="513"/>
        <end position="588"/>
    </location>
</feature>
<feature type="compositionally biased region" description="Basic and acidic residues" evidence="11">
    <location>
        <begin position="544"/>
        <end position="588"/>
    </location>
</feature>
<dbReference type="InterPro" id="IPR033732">
    <property type="entry name" value="ATP_synth_F1_a_nt-bd_dom"/>
</dbReference>
<dbReference type="GO" id="GO:0043531">
    <property type="term" value="F:ADP binding"/>
    <property type="evidence" value="ECO:0007669"/>
    <property type="project" value="TreeGrafter"/>
</dbReference>
<keyword evidence="7" id="KW-0406">Ion transport</keyword>
<dbReference type="InterPro" id="IPR005294">
    <property type="entry name" value="ATP_synth_F1_asu"/>
</dbReference>
<dbReference type="SUPFAM" id="SSF52540">
    <property type="entry name" value="P-loop containing nucleoside triphosphate hydrolases"/>
    <property type="match status" value="1"/>
</dbReference>
<evidence type="ECO:0000256" key="3">
    <source>
        <dbReference type="ARBA" id="ARBA00022448"/>
    </source>
</evidence>
<dbReference type="FunFam" id="3.40.50.300:FF:000002">
    <property type="entry name" value="ATP synthase subunit alpha"/>
    <property type="match status" value="1"/>
</dbReference>
<dbReference type="Pfam" id="PF02874">
    <property type="entry name" value="ATP-synt_ab_N"/>
    <property type="match status" value="1"/>
</dbReference>
<dbReference type="HAMAP" id="MF_01346">
    <property type="entry name" value="ATP_synth_alpha_bact"/>
    <property type="match status" value="1"/>
</dbReference>
<dbReference type="Pfam" id="PF00006">
    <property type="entry name" value="ATP-synt_ab"/>
    <property type="match status" value="1"/>
</dbReference>
<dbReference type="CDD" id="cd01132">
    <property type="entry name" value="F1-ATPase_alpha_CD"/>
    <property type="match status" value="1"/>
</dbReference>
<proteinExistence type="inferred from homology"/>
<dbReference type="PANTHER" id="PTHR48082">
    <property type="entry name" value="ATP SYNTHASE SUBUNIT ALPHA, MITOCHONDRIAL"/>
    <property type="match status" value="1"/>
</dbReference>
<dbReference type="SUPFAM" id="SSF47917">
    <property type="entry name" value="C-terminal domain of alpha and beta subunits of F1 ATP synthase"/>
    <property type="match status" value="1"/>
</dbReference>
<evidence type="ECO:0000259" key="14">
    <source>
        <dbReference type="Pfam" id="PF02874"/>
    </source>
</evidence>
<evidence type="ECO:0000313" key="15">
    <source>
        <dbReference type="EMBL" id="AKB55124.1"/>
    </source>
</evidence>
<evidence type="ECO:0000259" key="13">
    <source>
        <dbReference type="Pfam" id="PF00306"/>
    </source>
</evidence>
<dbReference type="EMBL" id="CP009528">
    <property type="protein sequence ID" value="AKB55124.1"/>
    <property type="molecule type" value="Genomic_DNA"/>
</dbReference>
<dbReference type="SMR" id="A0A0E3QWN2"/>
<dbReference type="KEGG" id="mby:MSBRM_2126"/>
<keyword evidence="3" id="KW-0813">Transport</keyword>
<dbReference type="GO" id="GO:0046933">
    <property type="term" value="F:proton-transporting ATP synthase activity, rotational mechanism"/>
    <property type="evidence" value="ECO:0007669"/>
    <property type="project" value="InterPro"/>
</dbReference>
<keyword evidence="10" id="KW-0066">ATP synthesis</keyword>
<keyword evidence="9" id="KW-0139">CF(1)</keyword>
<keyword evidence="4" id="KW-0547">Nucleotide-binding</keyword>
<dbReference type="InterPro" id="IPR000194">
    <property type="entry name" value="ATPase_F1/V1/A1_a/bsu_nucl-bd"/>
</dbReference>
<dbReference type="Gene3D" id="3.40.50.300">
    <property type="entry name" value="P-loop containing nucleotide triphosphate hydrolases"/>
    <property type="match status" value="1"/>
</dbReference>
<evidence type="ECO:0000313" key="16">
    <source>
        <dbReference type="Proteomes" id="UP000033033"/>
    </source>
</evidence>
<dbReference type="STRING" id="1434108.MSBRM_2126"/>
<comment type="subcellular location">
    <subcellularLocation>
        <location evidence="1">Membrane</location>
    </subcellularLocation>
</comment>
<dbReference type="PANTHER" id="PTHR48082:SF2">
    <property type="entry name" value="ATP SYNTHASE SUBUNIT ALPHA, MITOCHONDRIAL"/>
    <property type="match status" value="1"/>
</dbReference>
<dbReference type="CDD" id="cd18116">
    <property type="entry name" value="ATP-synt_F1_alpha_N"/>
    <property type="match status" value="1"/>
</dbReference>
<gene>
    <name evidence="15" type="ORF">MSBRM_2126</name>
</gene>
<dbReference type="InterPro" id="IPR020003">
    <property type="entry name" value="ATPase_a/bsu_AS"/>
</dbReference>
<feature type="domain" description="ATPase F1/V1/A1 complex alpha/beta subunit N-terminal" evidence="14">
    <location>
        <begin position="47"/>
        <end position="111"/>
    </location>
</feature>
<dbReference type="Proteomes" id="UP000033033">
    <property type="component" value="Chromosome"/>
</dbReference>
<evidence type="ECO:0000256" key="11">
    <source>
        <dbReference type="SAM" id="MobiDB-lite"/>
    </source>
</evidence>